<protein>
    <submittedName>
        <fullName evidence="2">(apollo) hypothetical protein</fullName>
    </submittedName>
</protein>
<evidence type="ECO:0000256" key="1">
    <source>
        <dbReference type="SAM" id="MobiDB-lite"/>
    </source>
</evidence>
<sequence>MYRTPEKSSSKSNLRQISSNTESSPSASFTNTRTKRKRLEESPIDFCEFKNEIKDMLSSWMSQQNSERIQITSSLKTIEDSMAFMTAQFEDMRKKMEEMECEIYQNHP</sequence>
<name>A0A8S3WIT3_PARAO</name>
<dbReference type="AlphaFoldDB" id="A0A8S3WIT3"/>
<dbReference type="OrthoDB" id="7436381at2759"/>
<dbReference type="Proteomes" id="UP000691718">
    <property type="component" value="Unassembled WGS sequence"/>
</dbReference>
<feature type="compositionally biased region" description="Polar residues" evidence="1">
    <location>
        <begin position="10"/>
        <end position="32"/>
    </location>
</feature>
<organism evidence="2 3">
    <name type="scientific">Parnassius apollo</name>
    <name type="common">Apollo butterfly</name>
    <name type="synonym">Papilio apollo</name>
    <dbReference type="NCBI Taxonomy" id="110799"/>
    <lineage>
        <taxon>Eukaryota</taxon>
        <taxon>Metazoa</taxon>
        <taxon>Ecdysozoa</taxon>
        <taxon>Arthropoda</taxon>
        <taxon>Hexapoda</taxon>
        <taxon>Insecta</taxon>
        <taxon>Pterygota</taxon>
        <taxon>Neoptera</taxon>
        <taxon>Endopterygota</taxon>
        <taxon>Lepidoptera</taxon>
        <taxon>Glossata</taxon>
        <taxon>Ditrysia</taxon>
        <taxon>Papilionoidea</taxon>
        <taxon>Papilionidae</taxon>
        <taxon>Parnassiinae</taxon>
        <taxon>Parnassini</taxon>
        <taxon>Parnassius</taxon>
        <taxon>Parnassius</taxon>
    </lineage>
</organism>
<accession>A0A8S3WIT3</accession>
<dbReference type="EMBL" id="CAJQZP010000458">
    <property type="protein sequence ID" value="CAG4962615.1"/>
    <property type="molecule type" value="Genomic_DNA"/>
</dbReference>
<reference evidence="2" key="1">
    <citation type="submission" date="2021-04" db="EMBL/GenBank/DDBJ databases">
        <authorList>
            <person name="Tunstrom K."/>
        </authorList>
    </citation>
    <scope>NUCLEOTIDE SEQUENCE</scope>
</reference>
<evidence type="ECO:0000313" key="2">
    <source>
        <dbReference type="EMBL" id="CAG4962615.1"/>
    </source>
</evidence>
<keyword evidence="3" id="KW-1185">Reference proteome</keyword>
<gene>
    <name evidence="2" type="ORF">PAPOLLO_LOCUS6822</name>
</gene>
<proteinExistence type="predicted"/>
<comment type="caution">
    <text evidence="2">The sequence shown here is derived from an EMBL/GenBank/DDBJ whole genome shotgun (WGS) entry which is preliminary data.</text>
</comment>
<evidence type="ECO:0000313" key="3">
    <source>
        <dbReference type="Proteomes" id="UP000691718"/>
    </source>
</evidence>
<feature type="region of interest" description="Disordered" evidence="1">
    <location>
        <begin position="1"/>
        <end position="41"/>
    </location>
</feature>